<gene>
    <name evidence="1" type="ORF">DXZ20_06810</name>
</gene>
<comment type="caution">
    <text evidence="1">The sequence shown here is derived from an EMBL/GenBank/DDBJ whole genome shotgun (WGS) entry which is preliminary data.</text>
</comment>
<dbReference type="Proteomes" id="UP000481033">
    <property type="component" value="Unassembled WGS sequence"/>
</dbReference>
<protein>
    <submittedName>
        <fullName evidence="1">Uncharacterized protein</fullName>
    </submittedName>
</protein>
<dbReference type="AlphaFoldDB" id="A0A6M0RIB7"/>
<sequence>MERYRTRRYVALTWADALRLAVLDGTPAEKILYASDVALTHRTEWWAWWSDLKMTTAIGLPQAPQPQGLASDAAQLMSEVWESDVIEPECGWPLLAEVRQILNRTVIWRADQRGQYQPETWERLRVVLEADREAILYRVGQGYEDGYYCDVTRDLPSGLTDLGR</sequence>
<name>A0A6M0RIB7_9CYAN</name>
<reference evidence="1 2" key="1">
    <citation type="journal article" date="2020" name="Microb. Ecol.">
        <title>Ecogenomics of the Marine Benthic Filamentous Cyanobacterium Adonisia.</title>
        <authorList>
            <person name="Walter J.M."/>
            <person name="Coutinho F.H."/>
            <person name="Leomil L."/>
            <person name="Hargreaves P.I."/>
            <person name="Campeao M.E."/>
            <person name="Vieira V.V."/>
            <person name="Silva B.S."/>
            <person name="Fistarol G.O."/>
            <person name="Salomon P.S."/>
            <person name="Sawabe T."/>
            <person name="Mino S."/>
            <person name="Hosokawa M."/>
            <person name="Miyashita H."/>
            <person name="Maruyama F."/>
            <person name="van Verk M.C."/>
            <person name="Dutilh B.E."/>
            <person name="Thompson C.C."/>
            <person name="Thompson F.L."/>
        </authorList>
    </citation>
    <scope>NUCLEOTIDE SEQUENCE [LARGE SCALE GENOMIC DNA]</scope>
    <source>
        <strain evidence="1 2">CCMR0081</strain>
    </source>
</reference>
<evidence type="ECO:0000313" key="2">
    <source>
        <dbReference type="Proteomes" id="UP000481033"/>
    </source>
</evidence>
<accession>A0A6M0RIB7</accession>
<organism evidence="1 2">
    <name type="scientific">Adonisia turfae CCMR0081</name>
    <dbReference type="NCBI Taxonomy" id="2292702"/>
    <lineage>
        <taxon>Bacteria</taxon>
        <taxon>Bacillati</taxon>
        <taxon>Cyanobacteriota</taxon>
        <taxon>Adonisia</taxon>
        <taxon>Adonisia turfae</taxon>
    </lineage>
</organism>
<evidence type="ECO:0000313" key="1">
    <source>
        <dbReference type="EMBL" id="NEZ55391.1"/>
    </source>
</evidence>
<dbReference type="RefSeq" id="WP_163697219.1">
    <property type="nucleotide sequence ID" value="NZ_QXHD01000004.1"/>
</dbReference>
<dbReference type="EMBL" id="QXHD01000004">
    <property type="protein sequence ID" value="NEZ55391.1"/>
    <property type="molecule type" value="Genomic_DNA"/>
</dbReference>
<proteinExistence type="predicted"/>
<keyword evidence="2" id="KW-1185">Reference proteome</keyword>